<evidence type="ECO:0000256" key="1">
    <source>
        <dbReference type="ARBA" id="ARBA00022448"/>
    </source>
</evidence>
<reference evidence="8 9" key="1">
    <citation type="submission" date="2019-01" db="EMBL/GenBank/DDBJ databases">
        <title>Draft Genome Sequences of Helcococcus ovis Strains Isolated from the Uterus and Vagina of Dairy Cows with Metritis.</title>
        <authorList>
            <person name="Cunha F."/>
            <person name="Jeon S.J."/>
            <person name="Kutzer P."/>
            <person name="Galvao K.N."/>
        </authorList>
    </citation>
    <scope>NUCLEOTIDE SEQUENCE [LARGE SCALE GENOMIC DNA]</scope>
    <source>
        <strain evidence="8 9">KG-37</strain>
    </source>
</reference>
<proteinExistence type="predicted"/>
<dbReference type="AlphaFoldDB" id="A0A4V3IY68"/>
<comment type="caution">
    <text evidence="8">The sequence shown here is derived from an EMBL/GenBank/DDBJ whole genome shotgun (WGS) entry which is preliminary data.</text>
</comment>
<dbReference type="EMBL" id="SCFR01000022">
    <property type="protein sequence ID" value="TFF65276.1"/>
    <property type="molecule type" value="Genomic_DNA"/>
</dbReference>
<gene>
    <name evidence="8" type="ORF">EQF91_06270</name>
</gene>
<dbReference type="InterPro" id="IPR001996">
    <property type="entry name" value="PTS_IIB_1"/>
</dbReference>
<keyword evidence="9" id="KW-1185">Reference proteome</keyword>
<dbReference type="GO" id="GO:0008982">
    <property type="term" value="F:protein-N(PI)-phosphohistidine-sugar phosphotransferase activity"/>
    <property type="evidence" value="ECO:0007669"/>
    <property type="project" value="InterPro"/>
</dbReference>
<sequence length="87" mass="9621">MNTSDLTVSILEGLGGIENIQSMSNCKTRIRVEVNDIEKVNQADLKLIYGIIGVVPFGSQIQIILGQKTEEIAEVFFNKLKIKNGNK</sequence>
<dbReference type="Proteomes" id="UP000297454">
    <property type="component" value="Unassembled WGS sequence"/>
</dbReference>
<dbReference type="GeneID" id="97030678"/>
<evidence type="ECO:0000313" key="9">
    <source>
        <dbReference type="Proteomes" id="UP000297454"/>
    </source>
</evidence>
<keyword evidence="5" id="KW-0418">Kinase</keyword>
<evidence type="ECO:0000256" key="3">
    <source>
        <dbReference type="ARBA" id="ARBA00022679"/>
    </source>
</evidence>
<dbReference type="PROSITE" id="PS01035">
    <property type="entry name" value="PTS_EIIB_TYPE_1_CYS"/>
    <property type="match status" value="1"/>
</dbReference>
<feature type="domain" description="PTS EIIB type-1" evidence="7">
    <location>
        <begin position="4"/>
        <end position="86"/>
    </location>
</feature>
<dbReference type="InterPro" id="IPR018113">
    <property type="entry name" value="PTrfase_EIIB_Cys"/>
</dbReference>
<keyword evidence="2" id="KW-0762">Sugar transport</keyword>
<dbReference type="RefSeq" id="WP_134711791.1">
    <property type="nucleotide sequence ID" value="NZ_CP119081.1"/>
</dbReference>
<dbReference type="Gene3D" id="3.30.1360.60">
    <property type="entry name" value="Glucose permease domain IIB"/>
    <property type="match status" value="1"/>
</dbReference>
<accession>A0A4V3IY68</accession>
<evidence type="ECO:0000259" key="7">
    <source>
        <dbReference type="PROSITE" id="PS51098"/>
    </source>
</evidence>
<dbReference type="InterPro" id="IPR050558">
    <property type="entry name" value="PTS_Sugar-Specific_Components"/>
</dbReference>
<keyword evidence="3" id="KW-0808">Transferase</keyword>
<dbReference type="PANTHER" id="PTHR30175">
    <property type="entry name" value="PHOSPHOTRANSFERASE SYSTEM TRANSPORT PROTEIN"/>
    <property type="match status" value="1"/>
</dbReference>
<dbReference type="Pfam" id="PF00367">
    <property type="entry name" value="PTS_EIIB"/>
    <property type="match status" value="1"/>
</dbReference>
<protein>
    <recommendedName>
        <fullName evidence="7">PTS EIIB type-1 domain-containing protein</fullName>
    </recommendedName>
</protein>
<dbReference type="PROSITE" id="PS51098">
    <property type="entry name" value="PTS_EIIB_TYPE_1"/>
    <property type="match status" value="1"/>
</dbReference>
<name>A0A4V3IY68_9FIRM</name>
<dbReference type="GO" id="GO:0016301">
    <property type="term" value="F:kinase activity"/>
    <property type="evidence" value="ECO:0007669"/>
    <property type="project" value="UniProtKB-KW"/>
</dbReference>
<dbReference type="GO" id="GO:0009401">
    <property type="term" value="P:phosphoenolpyruvate-dependent sugar phosphotransferase system"/>
    <property type="evidence" value="ECO:0007669"/>
    <property type="project" value="UniProtKB-KW"/>
</dbReference>
<organism evidence="8 9">
    <name type="scientific">Helcococcus ovis</name>
    <dbReference type="NCBI Taxonomy" id="72026"/>
    <lineage>
        <taxon>Bacteria</taxon>
        <taxon>Bacillati</taxon>
        <taxon>Bacillota</taxon>
        <taxon>Tissierellia</taxon>
        <taxon>Tissierellales</taxon>
        <taxon>Peptoniphilaceae</taxon>
        <taxon>Helcococcus</taxon>
    </lineage>
</organism>
<dbReference type="OrthoDB" id="9769191at2"/>
<dbReference type="InterPro" id="IPR036878">
    <property type="entry name" value="Glu_permease_IIB"/>
</dbReference>
<evidence type="ECO:0000256" key="4">
    <source>
        <dbReference type="ARBA" id="ARBA00022683"/>
    </source>
</evidence>
<dbReference type="SUPFAM" id="SSF55604">
    <property type="entry name" value="Glucose permease domain IIB"/>
    <property type="match status" value="1"/>
</dbReference>
<keyword evidence="4" id="KW-0598">Phosphotransferase system</keyword>
<evidence type="ECO:0000256" key="2">
    <source>
        <dbReference type="ARBA" id="ARBA00022597"/>
    </source>
</evidence>
<keyword evidence="1" id="KW-0813">Transport</keyword>
<evidence type="ECO:0000313" key="8">
    <source>
        <dbReference type="EMBL" id="TFF65276.1"/>
    </source>
</evidence>
<evidence type="ECO:0000256" key="5">
    <source>
        <dbReference type="ARBA" id="ARBA00022777"/>
    </source>
</evidence>
<dbReference type="PANTHER" id="PTHR30175:SF1">
    <property type="entry name" value="PTS SYSTEM ARBUTIN-, CELLOBIOSE-, AND SALICIN-SPECIFIC EIIBC COMPONENT-RELATED"/>
    <property type="match status" value="1"/>
</dbReference>
<evidence type="ECO:0000256" key="6">
    <source>
        <dbReference type="PROSITE-ProRule" id="PRU00421"/>
    </source>
</evidence>
<feature type="active site" description="Phosphocysteine intermediate; for EIIB activity" evidence="6">
    <location>
        <position position="26"/>
    </location>
</feature>